<reference evidence="1" key="1">
    <citation type="submission" date="2018-05" db="EMBL/GenBank/DDBJ databases">
        <authorList>
            <person name="Lanie J.A."/>
            <person name="Ng W.-L."/>
            <person name="Kazmierczak K.M."/>
            <person name="Andrzejewski T.M."/>
            <person name="Davidsen T.M."/>
            <person name="Wayne K.J."/>
            <person name="Tettelin H."/>
            <person name="Glass J.I."/>
            <person name="Rusch D."/>
            <person name="Podicherti R."/>
            <person name="Tsui H.-C.T."/>
            <person name="Winkler M.E."/>
        </authorList>
    </citation>
    <scope>NUCLEOTIDE SEQUENCE</scope>
</reference>
<dbReference type="InterPro" id="IPR036188">
    <property type="entry name" value="FAD/NAD-bd_sf"/>
</dbReference>
<name>A0A383ACS6_9ZZZZ</name>
<feature type="non-terminal residue" evidence="1">
    <location>
        <position position="58"/>
    </location>
</feature>
<dbReference type="AlphaFoldDB" id="A0A383ACS6"/>
<gene>
    <name evidence="1" type="ORF">METZ01_LOCUS458247</name>
</gene>
<accession>A0A383ACS6</accession>
<organism evidence="1">
    <name type="scientific">marine metagenome</name>
    <dbReference type="NCBI Taxonomy" id="408172"/>
    <lineage>
        <taxon>unclassified sequences</taxon>
        <taxon>metagenomes</taxon>
        <taxon>ecological metagenomes</taxon>
    </lineage>
</organism>
<protein>
    <submittedName>
        <fullName evidence="1">Uncharacterized protein</fullName>
    </submittedName>
</protein>
<evidence type="ECO:0000313" key="1">
    <source>
        <dbReference type="EMBL" id="SVE05393.1"/>
    </source>
</evidence>
<proteinExistence type="predicted"/>
<dbReference type="Gene3D" id="3.50.50.60">
    <property type="entry name" value="FAD/NAD(P)-binding domain"/>
    <property type="match status" value="1"/>
</dbReference>
<sequence>MNRREFFLKSILGLASLGFLFGFKKSNNEDEQSPKWDIETDVVVIGSGTGLVGAITAA</sequence>
<dbReference type="EMBL" id="UINC01190983">
    <property type="protein sequence ID" value="SVE05393.1"/>
    <property type="molecule type" value="Genomic_DNA"/>
</dbReference>